<protein>
    <recommendedName>
        <fullName evidence="3">RloB domain-containing protein</fullName>
    </recommendedName>
</protein>
<dbReference type="EMBL" id="MFJL01000033">
    <property type="protein sequence ID" value="OGG13945.1"/>
    <property type="molecule type" value="Genomic_DNA"/>
</dbReference>
<accession>A0A1F5ZNM1</accession>
<sequence>MSRTNPGKKKRRAAGKTILVYGEGLSEEVFLKHLRSLYSFNTNVAVTIRRGKGGTADGLVLHTSRALGAFSRRCVLLDNDKGKSEMKRARALCVEKKIEIFENFPCLEAILLSILSNGASFSSKSSPWCKKEFESKHISGKNRGNLDMCKNKFPKSLLDRMRSKVPELNALIKLMEGK</sequence>
<dbReference type="AlphaFoldDB" id="A0A1F5ZNM1"/>
<proteinExistence type="predicted"/>
<evidence type="ECO:0000313" key="1">
    <source>
        <dbReference type="EMBL" id="OGG13945.1"/>
    </source>
</evidence>
<dbReference type="Proteomes" id="UP000176923">
    <property type="component" value="Unassembled WGS sequence"/>
</dbReference>
<evidence type="ECO:0008006" key="3">
    <source>
        <dbReference type="Google" id="ProtNLM"/>
    </source>
</evidence>
<evidence type="ECO:0000313" key="2">
    <source>
        <dbReference type="Proteomes" id="UP000176923"/>
    </source>
</evidence>
<comment type="caution">
    <text evidence="1">The sequence shown here is derived from an EMBL/GenBank/DDBJ whole genome shotgun (WGS) entry which is preliminary data.</text>
</comment>
<organism evidence="1 2">
    <name type="scientific">Candidatus Gottesmanbacteria bacterium RIFCSPHIGHO2_02_FULL_39_11</name>
    <dbReference type="NCBI Taxonomy" id="1798382"/>
    <lineage>
        <taxon>Bacteria</taxon>
        <taxon>Candidatus Gottesmaniibacteriota</taxon>
    </lineage>
</organism>
<gene>
    <name evidence="1" type="ORF">A3D77_03515</name>
</gene>
<reference evidence="1 2" key="1">
    <citation type="journal article" date="2016" name="Nat. Commun.">
        <title>Thousands of microbial genomes shed light on interconnected biogeochemical processes in an aquifer system.</title>
        <authorList>
            <person name="Anantharaman K."/>
            <person name="Brown C.T."/>
            <person name="Hug L.A."/>
            <person name="Sharon I."/>
            <person name="Castelle C.J."/>
            <person name="Probst A.J."/>
            <person name="Thomas B.C."/>
            <person name="Singh A."/>
            <person name="Wilkins M.J."/>
            <person name="Karaoz U."/>
            <person name="Brodie E.L."/>
            <person name="Williams K.H."/>
            <person name="Hubbard S.S."/>
            <person name="Banfield J.F."/>
        </authorList>
    </citation>
    <scope>NUCLEOTIDE SEQUENCE [LARGE SCALE GENOMIC DNA]</scope>
</reference>
<name>A0A1F5ZNM1_9BACT</name>